<name>A0A7J7IEX8_9RHOD</name>
<dbReference type="EMBL" id="VWRR01000013">
    <property type="protein sequence ID" value="KAF6001653.1"/>
    <property type="molecule type" value="Genomic_DNA"/>
</dbReference>
<gene>
    <name evidence="4" type="ORF">F1559_000829</name>
</gene>
<keyword evidence="2" id="KW-0808">Transferase</keyword>
<keyword evidence="1" id="KW-0328">Glycosyltransferase</keyword>
<keyword evidence="3" id="KW-1133">Transmembrane helix</keyword>
<evidence type="ECO:0000313" key="5">
    <source>
        <dbReference type="Proteomes" id="UP000530660"/>
    </source>
</evidence>
<evidence type="ECO:0000256" key="1">
    <source>
        <dbReference type="ARBA" id="ARBA00022676"/>
    </source>
</evidence>
<reference evidence="4 5" key="1">
    <citation type="journal article" date="2020" name="J. Phycol.">
        <title>Comparative genome analysis reveals Cyanidiococcus gen. nov., a new extremophilic red algal genus sister to Cyanidioschyzon (Cyanidioschyzonaceae, Rhodophyta).</title>
        <authorList>
            <person name="Liu S.-L."/>
            <person name="Chiang Y.-R."/>
            <person name="Yoon H.S."/>
            <person name="Fu H.-Y."/>
        </authorList>
    </citation>
    <scope>NUCLEOTIDE SEQUENCE [LARGE SCALE GENOMIC DNA]</scope>
    <source>
        <strain evidence="4 5">THAL066</strain>
    </source>
</reference>
<protein>
    <submittedName>
        <fullName evidence="4">Uncharacterized protein</fullName>
    </submittedName>
</protein>
<accession>A0A7J7IEX8</accession>
<dbReference type="OrthoDB" id="10503030at2759"/>
<comment type="caution">
    <text evidence="4">The sequence shown here is derived from an EMBL/GenBank/DDBJ whole genome shotgun (WGS) entry which is preliminary data.</text>
</comment>
<dbReference type="Gene3D" id="3.40.1030.10">
    <property type="entry name" value="Nucleoside phosphorylase/phosphoribosyltransferase catalytic domain"/>
    <property type="match status" value="1"/>
</dbReference>
<dbReference type="GO" id="GO:0016757">
    <property type="term" value="F:glycosyltransferase activity"/>
    <property type="evidence" value="ECO:0007669"/>
    <property type="project" value="UniProtKB-KW"/>
</dbReference>
<dbReference type="Proteomes" id="UP000530660">
    <property type="component" value="Unassembled WGS sequence"/>
</dbReference>
<keyword evidence="3" id="KW-0472">Membrane</keyword>
<dbReference type="PROSITE" id="PS51257">
    <property type="entry name" value="PROKAR_LIPOPROTEIN"/>
    <property type="match status" value="1"/>
</dbReference>
<evidence type="ECO:0000313" key="4">
    <source>
        <dbReference type="EMBL" id="KAF6001653.1"/>
    </source>
</evidence>
<dbReference type="AlphaFoldDB" id="A0A7J7IEX8"/>
<organism evidence="4 5">
    <name type="scientific">Cyanidiococcus yangmingshanensis</name>
    <dbReference type="NCBI Taxonomy" id="2690220"/>
    <lineage>
        <taxon>Eukaryota</taxon>
        <taxon>Rhodophyta</taxon>
        <taxon>Bangiophyceae</taxon>
        <taxon>Cyanidiales</taxon>
        <taxon>Cyanidiaceae</taxon>
        <taxon>Cyanidiococcus</taxon>
    </lineage>
</organism>
<sequence>MARSTPIPESDLAWARVTGHQRAGAHCWLSAACTGPCRNASVRSRDAPTWRLERSPIAVVRARLFSTGAISRRLNERSERWPWRPLATNDESIRVLPSATDTPLMGNRSALMVHVSSFPMRRQIGSFKENLFLHRGRSKTLQGLWTKPGQYAGRLTQRVRMASSRPGRYSLRFIDRADEIRLLQAVTLSRRDHGSLAAEVLQLPTMRRVYWTGLFMTPALWIGALCLLIVGLFWKIQLRIGRVYVVPEQVALMWRSDRAGPVTAERARQWPTSSSRSELAIFWARLRYMVEAWLRRLDQQYERASLKAPRRWFADVSDLYESIMNRMQLSIEETRRIFTLLSREEHLQMARERPDHQASKLDHAADTLLSSRQEALTAARGLCASASSSSTLNGSARAALAQLLLPHMPRLDQYVSSQRKERKSSANDSGPAIVGLVFSNAMIPHIMLGAAVVAAAAGARVCLVDDWRSTLSTIYAPFLLGVGLNPFPTLAESSAMFDRFHVALYRSPIGLATRDIRLLLERRVGSSDATPSPVALGDLVGPLLNAYDFDRLVLAPGLHASSASNELDAMTDAVAFFRPTRAWLLSCLLQSETDCDGHVADQHLGCLLPWGRNCVRQVAYRGPNDQGEDIAEVEEIPLQPHRYQMYSEGYLSDVIGADAAANARILHEALTGVNLSNSGSLSSASDNPGVERLESLREIITLNAATILLASGLVQTVHEGVQAARQVMMVPSVLGRRGAPHVPSDAAALWYRLRHISR</sequence>
<evidence type="ECO:0000256" key="3">
    <source>
        <dbReference type="SAM" id="Phobius"/>
    </source>
</evidence>
<feature type="transmembrane region" description="Helical" evidence="3">
    <location>
        <begin position="432"/>
        <end position="459"/>
    </location>
</feature>
<evidence type="ECO:0000256" key="2">
    <source>
        <dbReference type="ARBA" id="ARBA00022679"/>
    </source>
</evidence>
<keyword evidence="3" id="KW-0812">Transmembrane</keyword>
<keyword evidence="5" id="KW-1185">Reference proteome</keyword>
<dbReference type="InterPro" id="IPR035902">
    <property type="entry name" value="Nuc_phospho_transferase"/>
</dbReference>
<proteinExistence type="predicted"/>
<feature type="transmembrane region" description="Helical" evidence="3">
    <location>
        <begin position="209"/>
        <end position="234"/>
    </location>
</feature>